<feature type="repeat" description="PPR" evidence="2">
    <location>
        <begin position="477"/>
        <end position="511"/>
    </location>
</feature>
<feature type="repeat" description="PPR" evidence="2">
    <location>
        <begin position="512"/>
        <end position="546"/>
    </location>
</feature>
<dbReference type="GeneID" id="110757232"/>
<dbReference type="PROSITE" id="PS51375">
    <property type="entry name" value="PPR"/>
    <property type="match status" value="8"/>
</dbReference>
<keyword evidence="1" id="KW-0677">Repeat</keyword>
<accession>A0A6P5SLN4</accession>
<feature type="repeat" description="PPR" evidence="2">
    <location>
        <begin position="584"/>
        <end position="618"/>
    </location>
</feature>
<keyword evidence="4" id="KW-0472">Membrane</keyword>
<dbReference type="InterPro" id="IPR002885">
    <property type="entry name" value="PPR_rpt"/>
</dbReference>
<keyword evidence="6" id="KW-1185">Reference proteome</keyword>
<dbReference type="NCBIfam" id="TIGR00756">
    <property type="entry name" value="PPR"/>
    <property type="match status" value="8"/>
</dbReference>
<name>A0A6P5SLN4_PRUAV</name>
<feature type="repeat" description="PPR" evidence="2">
    <location>
        <begin position="619"/>
        <end position="653"/>
    </location>
</feature>
<evidence type="ECO:0000259" key="5">
    <source>
        <dbReference type="Pfam" id="PF17177"/>
    </source>
</evidence>
<dbReference type="InterPro" id="IPR033443">
    <property type="entry name" value="PROP1-like_PPR_dom"/>
</dbReference>
<dbReference type="PANTHER" id="PTHR47935:SF1">
    <property type="entry name" value="PENTATRICOPEPTIDE REPEAT-CONTAINING PROTEIN MRL1, CHLOROPLASTIC"/>
    <property type="match status" value="1"/>
</dbReference>
<dbReference type="Pfam" id="PF17177">
    <property type="entry name" value="PPR_long"/>
    <property type="match status" value="1"/>
</dbReference>
<dbReference type="FunFam" id="1.25.40.10:FF:000542">
    <property type="entry name" value="Pentatricopeptide repeat-containing protein MRL1, chloroplastic isoform X1"/>
    <property type="match status" value="1"/>
</dbReference>
<feature type="repeat" description="PPR" evidence="2">
    <location>
        <begin position="689"/>
        <end position="723"/>
    </location>
</feature>
<evidence type="ECO:0000313" key="7">
    <source>
        <dbReference type="RefSeq" id="XP_021814496.1"/>
    </source>
</evidence>
<organism evidence="6 7">
    <name type="scientific">Prunus avium</name>
    <name type="common">Cherry</name>
    <name type="synonym">Cerasus avium</name>
    <dbReference type="NCBI Taxonomy" id="42229"/>
    <lineage>
        <taxon>Eukaryota</taxon>
        <taxon>Viridiplantae</taxon>
        <taxon>Streptophyta</taxon>
        <taxon>Embryophyta</taxon>
        <taxon>Tracheophyta</taxon>
        <taxon>Spermatophyta</taxon>
        <taxon>Magnoliopsida</taxon>
        <taxon>eudicotyledons</taxon>
        <taxon>Gunneridae</taxon>
        <taxon>Pentapetalae</taxon>
        <taxon>rosids</taxon>
        <taxon>fabids</taxon>
        <taxon>Rosales</taxon>
        <taxon>Rosaceae</taxon>
        <taxon>Amygdaloideae</taxon>
        <taxon>Amygdaleae</taxon>
        <taxon>Prunus</taxon>
    </lineage>
</organism>
<proteinExistence type="predicted"/>
<gene>
    <name evidence="7" type="primary">LOC110757232</name>
</gene>
<dbReference type="RefSeq" id="XP_021814496.1">
    <property type="nucleotide sequence ID" value="XM_021958804.1"/>
</dbReference>
<dbReference type="AlphaFoldDB" id="A0A6P5SLN4"/>
<keyword evidence="4" id="KW-1133">Transmembrane helix</keyword>
<protein>
    <submittedName>
        <fullName evidence="7">Pentatricopeptide repeat-containing protein MRL1, chloroplastic isoform X1</fullName>
    </submittedName>
</protein>
<evidence type="ECO:0000256" key="2">
    <source>
        <dbReference type="PROSITE-ProRule" id="PRU00708"/>
    </source>
</evidence>
<dbReference type="Pfam" id="PF13041">
    <property type="entry name" value="PPR_2"/>
    <property type="match status" value="1"/>
</dbReference>
<dbReference type="FunFam" id="1.25.40.10:FF:000678">
    <property type="entry name" value="Pentatricopeptide repeat-containing protein MRL1 chloroplastic"/>
    <property type="match status" value="1"/>
</dbReference>
<evidence type="ECO:0000256" key="3">
    <source>
        <dbReference type="SAM" id="MobiDB-lite"/>
    </source>
</evidence>
<feature type="domain" description="PROP1-like PPR" evidence="5">
    <location>
        <begin position="520"/>
        <end position="688"/>
    </location>
</feature>
<reference evidence="7" key="1">
    <citation type="submission" date="2025-08" db="UniProtKB">
        <authorList>
            <consortium name="RefSeq"/>
        </authorList>
    </citation>
    <scope>IDENTIFICATION</scope>
</reference>
<dbReference type="PANTHER" id="PTHR47935">
    <property type="entry name" value="PENTATRICOPEPTIDE REPEAT-CONTAINING PROTEIN MRL1, CHLOROPLASTIC"/>
    <property type="match status" value="1"/>
</dbReference>
<feature type="compositionally biased region" description="Basic and acidic residues" evidence="3">
    <location>
        <begin position="321"/>
        <end position="337"/>
    </location>
</feature>
<keyword evidence="4" id="KW-0812">Transmembrane</keyword>
<evidence type="ECO:0000313" key="6">
    <source>
        <dbReference type="Proteomes" id="UP000515124"/>
    </source>
</evidence>
<dbReference type="Gene3D" id="1.25.40.10">
    <property type="entry name" value="Tetratricopeptide repeat domain"/>
    <property type="match status" value="3"/>
</dbReference>
<dbReference type="InterPro" id="IPR011990">
    <property type="entry name" value="TPR-like_helical_dom_sf"/>
</dbReference>
<dbReference type="Proteomes" id="UP000515124">
    <property type="component" value="Unplaced"/>
</dbReference>
<feature type="repeat" description="PPR" evidence="2">
    <location>
        <begin position="724"/>
        <end position="758"/>
    </location>
</feature>
<dbReference type="Pfam" id="PF01535">
    <property type="entry name" value="PPR"/>
    <property type="match status" value="1"/>
</dbReference>
<dbReference type="InterPro" id="IPR053303">
    <property type="entry name" value="Chloroplast_PPR"/>
</dbReference>
<dbReference type="Pfam" id="PF13812">
    <property type="entry name" value="PPR_3"/>
    <property type="match status" value="1"/>
</dbReference>
<feature type="repeat" description="PPR" evidence="2">
    <location>
        <begin position="547"/>
        <end position="581"/>
    </location>
</feature>
<evidence type="ECO:0000256" key="4">
    <source>
        <dbReference type="SAM" id="Phobius"/>
    </source>
</evidence>
<feature type="region of interest" description="Disordered" evidence="3">
    <location>
        <begin position="315"/>
        <end position="365"/>
    </location>
</feature>
<evidence type="ECO:0000256" key="1">
    <source>
        <dbReference type="ARBA" id="ARBA00022737"/>
    </source>
</evidence>
<sequence length="1062" mass="116382">MSFSAKPQTLTLISCTPLSSSSSSSSSSLPSIRRHFLGCGGHSLRPLSGGLRSLRKRRSLAGDHRSPPSKFLIKASLDPHLLLVVVAVVTFSAVSVIYFNRPFKSKKNVDARVRKLREVRDAKEVSSQLPIRENQILGFDALNGKIEELETPVLQFHNSAQESLAPLVFESTAVLQPLRFPTELTQLQQPERSEDVDYDPISEEFSKLMGERSEDGGRDPISDEFSKLMSDSNFGVASPSVPVDDEESVEVGESDEVGEVGEATSFHVLNRESVREELHMFYEANKSETKSVASLNGKKPSSFLRNINVTGADLIPQASHHTTESIEGHTRSRKDLGKGNGYSSDKEVRHLPKKNSGTMTQFPHPNGIHTNDRDLLSEQLSAYHRLLKDGRLGDSLKLLEDLERRGLLDMNKVYHARFFEICKSQKAVDKAFRFIKLIPNPTLSTYNMLMTVCASSQDSEEAFHVLRLVREAGMKPDCKLYTTLISTCGKSGKVYTMFDVFHEMVNAGVEPNVHTYGALIDGCGRAGEVAKAFGAYGIMRSKKVKPDRVVFNALITACGQSGAVDRAFDVLGEMMAETQPIEPDHTTVGALIKACANAGQVDRAREVYKMVHKYKIKGSSEVYTIAVNCCSQTGDWEFACNVYSDMTRKGVVPDEMFLSALIDVAGHAGKLDAAFEILQEARNQGIQVGTVSYSSLMGACSNAKNWQKALELYEYLKSTKIEKTVSTVNALITALCDGDQLQKAMEVLSEMKGFGLHPNSITYSILLVASEKKDDLEAGHMLLSQAEKDGVAPNLVMSRCIIGMCLRRSEKACSLGGSVLSRDRPQVDSKWASLALMVYRKTIVAGIMPTIEVISQVLGCLQLPYDASFKNRLIENLGVTADTSRASNLCSLIDGFGEYDPRAFSLLEEAASLGIVPCISFKASPVVVDARKLQLHTAGVYILTVLKSLKHRLAAGAKLPNMTILLPVEKTQIMSPKGKTMNIAGRVGQSVAALLRRLGIPYQGNESRGKIKISGLAMKRWLQPKLASFTGKPGEFGPSQLQLGKGITHQQRNIRTGNLSLE</sequence>
<dbReference type="KEGG" id="pavi:110757232"/>
<feature type="repeat" description="PPR" evidence="2">
    <location>
        <begin position="442"/>
        <end position="476"/>
    </location>
</feature>
<feature type="transmembrane region" description="Helical" evidence="4">
    <location>
        <begin position="80"/>
        <end position="99"/>
    </location>
</feature>